<name>A0A9D3QHQ2_MEGAT</name>
<evidence type="ECO:0000256" key="2">
    <source>
        <dbReference type="SAM" id="SignalP"/>
    </source>
</evidence>
<dbReference type="AlphaFoldDB" id="A0A9D3QHQ2"/>
<dbReference type="Proteomes" id="UP001046870">
    <property type="component" value="Chromosome 2"/>
</dbReference>
<dbReference type="OrthoDB" id="8905635at2759"/>
<proteinExistence type="predicted"/>
<feature type="compositionally biased region" description="Basic residues" evidence="1">
    <location>
        <begin position="149"/>
        <end position="163"/>
    </location>
</feature>
<comment type="caution">
    <text evidence="3">The sequence shown here is derived from an EMBL/GenBank/DDBJ whole genome shotgun (WGS) entry which is preliminary data.</text>
</comment>
<evidence type="ECO:0000313" key="3">
    <source>
        <dbReference type="EMBL" id="KAG7488506.1"/>
    </source>
</evidence>
<gene>
    <name evidence="3" type="ORF">MATL_G00034750</name>
</gene>
<evidence type="ECO:0000256" key="1">
    <source>
        <dbReference type="SAM" id="MobiDB-lite"/>
    </source>
</evidence>
<evidence type="ECO:0000313" key="4">
    <source>
        <dbReference type="Proteomes" id="UP001046870"/>
    </source>
</evidence>
<feature type="chain" id="PRO_5039557291" evidence="2">
    <location>
        <begin position="21"/>
        <end position="267"/>
    </location>
</feature>
<feature type="compositionally biased region" description="Basic and acidic residues" evidence="1">
    <location>
        <begin position="74"/>
        <end position="84"/>
    </location>
</feature>
<protein>
    <submittedName>
        <fullName evidence="3">Uncharacterized protein</fullName>
    </submittedName>
</protein>
<sequence length="267" mass="29786">MEGALLLCLLCLQGSVLVSALNCADKGISKQTDEYRKECVTGDATKALPGELRVLKPPAPSGELQEPSQAQLPERVRRQDEAPRKRPQARPGVFSTINITWNPEGTKKPPTSRKKRQLDSEWARSKKSHLPGAVSVTGRPMRPMQTDRARRHLPANKKVRGKPRVGSLSLLSNKTPTHLQVTRVRRQLQTEKKKKKRPGTFSPLGKPGPPAQGTRVRRQLQDDRKRKKNTRPGTFSPLGKPGPPAQGKRTKRNLQSKKKKPKRIVCS</sequence>
<keyword evidence="4" id="KW-1185">Reference proteome</keyword>
<dbReference type="EMBL" id="JAFDVH010000002">
    <property type="protein sequence ID" value="KAG7488506.1"/>
    <property type="molecule type" value="Genomic_DNA"/>
</dbReference>
<reference evidence="3" key="1">
    <citation type="submission" date="2021-01" db="EMBL/GenBank/DDBJ databases">
        <authorList>
            <person name="Zahm M."/>
            <person name="Roques C."/>
            <person name="Cabau C."/>
            <person name="Klopp C."/>
            <person name="Donnadieu C."/>
            <person name="Jouanno E."/>
            <person name="Lampietro C."/>
            <person name="Louis A."/>
            <person name="Herpin A."/>
            <person name="Echchiki A."/>
            <person name="Berthelot C."/>
            <person name="Parey E."/>
            <person name="Roest-Crollius H."/>
            <person name="Braasch I."/>
            <person name="Postlethwait J."/>
            <person name="Bobe J."/>
            <person name="Montfort J."/>
            <person name="Bouchez O."/>
            <person name="Begum T."/>
            <person name="Mejri S."/>
            <person name="Adams A."/>
            <person name="Chen W.-J."/>
            <person name="Guiguen Y."/>
        </authorList>
    </citation>
    <scope>NUCLEOTIDE SEQUENCE</scope>
    <source>
        <strain evidence="3">YG-15Mar2019-1</strain>
        <tissue evidence="3">Brain</tissue>
    </source>
</reference>
<feature type="region of interest" description="Disordered" evidence="1">
    <location>
        <begin position="57"/>
        <end position="267"/>
    </location>
</feature>
<feature type="signal peptide" evidence="2">
    <location>
        <begin position="1"/>
        <end position="20"/>
    </location>
</feature>
<feature type="compositionally biased region" description="Basic residues" evidence="1">
    <location>
        <begin position="248"/>
        <end position="267"/>
    </location>
</feature>
<organism evidence="3 4">
    <name type="scientific">Megalops atlanticus</name>
    <name type="common">Tarpon</name>
    <name type="synonym">Clupea gigantea</name>
    <dbReference type="NCBI Taxonomy" id="7932"/>
    <lineage>
        <taxon>Eukaryota</taxon>
        <taxon>Metazoa</taxon>
        <taxon>Chordata</taxon>
        <taxon>Craniata</taxon>
        <taxon>Vertebrata</taxon>
        <taxon>Euteleostomi</taxon>
        <taxon>Actinopterygii</taxon>
        <taxon>Neopterygii</taxon>
        <taxon>Teleostei</taxon>
        <taxon>Elopiformes</taxon>
        <taxon>Megalopidae</taxon>
        <taxon>Megalops</taxon>
    </lineage>
</organism>
<keyword evidence="2" id="KW-0732">Signal</keyword>
<accession>A0A9D3QHQ2</accession>
<feature type="compositionally biased region" description="Polar residues" evidence="1">
    <location>
        <begin position="169"/>
        <end position="180"/>
    </location>
</feature>